<keyword evidence="2" id="KW-1185">Reference proteome</keyword>
<sequence length="292" mass="32154">MSSTGYVAPPYPASYGTQQQQYAQATATPAQYPAQYPQAQQAYYSAPYPSANIPLKSQSPPPELPTAPEVLDVTPEVASKSIQKLILFGLKEVGFDAAEPQALQRLEAEVSTFISKIFQVAHDSSNLANRAKPIMTDLILGCEDIGYDAICLHRVEVATRKRRREHGREMDVVSQLLAPPSRSPSPELLSSDDEGTSAMIPATLRSHPYYLPPLPPKHTYLRTPIAPPKKAALPSLEKKLKTSSLVQESLKHLLESTEDTPEDNGDGEILGAVVNWEVTNYKRKRWKVGSQH</sequence>
<evidence type="ECO:0000313" key="2">
    <source>
        <dbReference type="Proteomes" id="UP001055072"/>
    </source>
</evidence>
<proteinExistence type="predicted"/>
<comment type="caution">
    <text evidence="1">The sequence shown here is derived from an EMBL/GenBank/DDBJ whole genome shotgun (WGS) entry which is preliminary data.</text>
</comment>
<gene>
    <name evidence="1" type="ORF">BDY19DRAFT_884437</name>
</gene>
<protein>
    <submittedName>
        <fullName evidence="1">Uncharacterized protein</fullName>
    </submittedName>
</protein>
<dbReference type="Proteomes" id="UP001055072">
    <property type="component" value="Unassembled WGS sequence"/>
</dbReference>
<accession>A0ACB8UC87</accession>
<reference evidence="1" key="1">
    <citation type="journal article" date="2021" name="Environ. Microbiol.">
        <title>Gene family expansions and transcriptome signatures uncover fungal adaptations to wood decay.</title>
        <authorList>
            <person name="Hage H."/>
            <person name="Miyauchi S."/>
            <person name="Viragh M."/>
            <person name="Drula E."/>
            <person name="Min B."/>
            <person name="Chaduli D."/>
            <person name="Navarro D."/>
            <person name="Favel A."/>
            <person name="Norest M."/>
            <person name="Lesage-Meessen L."/>
            <person name="Balint B."/>
            <person name="Merenyi Z."/>
            <person name="de Eugenio L."/>
            <person name="Morin E."/>
            <person name="Martinez A.T."/>
            <person name="Baldrian P."/>
            <person name="Stursova M."/>
            <person name="Martinez M.J."/>
            <person name="Novotny C."/>
            <person name="Magnuson J.K."/>
            <person name="Spatafora J.W."/>
            <person name="Maurice S."/>
            <person name="Pangilinan J."/>
            <person name="Andreopoulos W."/>
            <person name="LaButti K."/>
            <person name="Hundley H."/>
            <person name="Na H."/>
            <person name="Kuo A."/>
            <person name="Barry K."/>
            <person name="Lipzen A."/>
            <person name="Henrissat B."/>
            <person name="Riley R."/>
            <person name="Ahrendt S."/>
            <person name="Nagy L.G."/>
            <person name="Grigoriev I.V."/>
            <person name="Martin F."/>
            <person name="Rosso M.N."/>
        </authorList>
    </citation>
    <scope>NUCLEOTIDE SEQUENCE</scope>
    <source>
        <strain evidence="1">CBS 384.51</strain>
    </source>
</reference>
<evidence type="ECO:0000313" key="1">
    <source>
        <dbReference type="EMBL" id="KAI0091866.1"/>
    </source>
</evidence>
<dbReference type="EMBL" id="MU274904">
    <property type="protein sequence ID" value="KAI0091866.1"/>
    <property type="molecule type" value="Genomic_DNA"/>
</dbReference>
<organism evidence="1 2">
    <name type="scientific">Irpex rosettiformis</name>
    <dbReference type="NCBI Taxonomy" id="378272"/>
    <lineage>
        <taxon>Eukaryota</taxon>
        <taxon>Fungi</taxon>
        <taxon>Dikarya</taxon>
        <taxon>Basidiomycota</taxon>
        <taxon>Agaricomycotina</taxon>
        <taxon>Agaricomycetes</taxon>
        <taxon>Polyporales</taxon>
        <taxon>Irpicaceae</taxon>
        <taxon>Irpex</taxon>
    </lineage>
</organism>
<name>A0ACB8UC87_9APHY</name>